<proteinExistence type="predicted"/>
<protein>
    <submittedName>
        <fullName evidence="1">Uncharacterized protein</fullName>
    </submittedName>
</protein>
<dbReference type="AlphaFoldDB" id="A0A1X7VIP2"/>
<reference evidence="1" key="1">
    <citation type="submission" date="2017-05" db="UniProtKB">
        <authorList>
            <consortium name="EnsemblMetazoa"/>
        </authorList>
    </citation>
    <scope>IDENTIFICATION</scope>
</reference>
<name>A0A1X7VIP2_AMPQE</name>
<organism evidence="1">
    <name type="scientific">Amphimedon queenslandica</name>
    <name type="common">Sponge</name>
    <dbReference type="NCBI Taxonomy" id="400682"/>
    <lineage>
        <taxon>Eukaryota</taxon>
        <taxon>Metazoa</taxon>
        <taxon>Porifera</taxon>
        <taxon>Demospongiae</taxon>
        <taxon>Heteroscleromorpha</taxon>
        <taxon>Haplosclerida</taxon>
        <taxon>Niphatidae</taxon>
        <taxon>Amphimedon</taxon>
    </lineage>
</organism>
<sequence>MRETLKEECKYCKKKIDFSLQRHFDASLKNNDEQCVADPFTSIASPVLQELSINDHGITQEGTSTEIRTNADFVKQISKTVNDDFEFDMIVRRSNVLLNALQQMQKATFDPRKRLNVMFVRTAGVCCGRIDKGVSEAHQP</sequence>
<dbReference type="EnsemblMetazoa" id="Aqu2.1.39352_001">
    <property type="protein sequence ID" value="Aqu2.1.39352_001"/>
    <property type="gene ID" value="Aqu2.1.39352"/>
</dbReference>
<evidence type="ECO:0000313" key="1">
    <source>
        <dbReference type="EnsemblMetazoa" id="Aqu2.1.39352_001"/>
    </source>
</evidence>
<dbReference type="InParanoid" id="A0A1X7VIP2"/>
<accession>A0A1X7VIP2</accession>